<evidence type="ECO:0000256" key="3">
    <source>
        <dbReference type="ARBA" id="ARBA00022723"/>
    </source>
</evidence>
<comment type="caution">
    <text evidence="7">The sequence shown here is derived from an EMBL/GenBank/DDBJ whole genome shotgun (WGS) entry which is preliminary data.</text>
</comment>
<name>A0AAW6U1C1_9BACT</name>
<dbReference type="FunFam" id="1.20.1440.230:FF:000001">
    <property type="entry name" value="Mitochondrial NADH dehydrogenase flavoprotein 1"/>
    <property type="match status" value="1"/>
</dbReference>
<evidence type="ECO:0000313" key="7">
    <source>
        <dbReference type="EMBL" id="MDI6451791.1"/>
    </source>
</evidence>
<dbReference type="Gene3D" id="3.40.30.10">
    <property type="entry name" value="Glutaredoxin"/>
    <property type="match status" value="1"/>
</dbReference>
<keyword evidence="5" id="KW-0411">Iron-sulfur</keyword>
<keyword evidence="4" id="KW-0408">Iron</keyword>
<dbReference type="Gene3D" id="3.50.50.60">
    <property type="entry name" value="FAD/NAD(P)-binding domain"/>
    <property type="match status" value="3"/>
</dbReference>
<dbReference type="SUPFAM" id="SSF52833">
    <property type="entry name" value="Thioredoxin-like"/>
    <property type="match status" value="1"/>
</dbReference>
<dbReference type="AlphaFoldDB" id="A0AAW6U1C1"/>
<dbReference type="SUPFAM" id="SSF46548">
    <property type="entry name" value="alpha-helical ferredoxin"/>
    <property type="match status" value="2"/>
</dbReference>
<dbReference type="InterPro" id="IPR037207">
    <property type="entry name" value="Nuop51_4Fe4S-bd_sf"/>
</dbReference>
<dbReference type="InterPro" id="IPR023753">
    <property type="entry name" value="FAD/NAD-binding_dom"/>
</dbReference>
<dbReference type="Pfam" id="PF10589">
    <property type="entry name" value="NADH_4Fe-4S"/>
    <property type="match status" value="1"/>
</dbReference>
<evidence type="ECO:0000256" key="5">
    <source>
        <dbReference type="ARBA" id="ARBA00023014"/>
    </source>
</evidence>
<dbReference type="InterPro" id="IPR037225">
    <property type="entry name" value="Nuo51_FMN-bd_sf"/>
</dbReference>
<evidence type="ECO:0000259" key="6">
    <source>
        <dbReference type="SMART" id="SM00928"/>
    </source>
</evidence>
<evidence type="ECO:0000313" key="8">
    <source>
        <dbReference type="Proteomes" id="UP001431776"/>
    </source>
</evidence>
<evidence type="ECO:0000256" key="2">
    <source>
        <dbReference type="ARBA" id="ARBA00022485"/>
    </source>
</evidence>
<comment type="similarity">
    <text evidence="1">Belongs to the complex I 51 kDa subunit family.</text>
</comment>
<dbReference type="PRINTS" id="PR00419">
    <property type="entry name" value="ADXRDTASE"/>
</dbReference>
<dbReference type="GO" id="GO:0051539">
    <property type="term" value="F:4 iron, 4 sulfur cluster binding"/>
    <property type="evidence" value="ECO:0007669"/>
    <property type="project" value="UniProtKB-KW"/>
</dbReference>
<dbReference type="RefSeq" id="WP_349247198.1">
    <property type="nucleotide sequence ID" value="NZ_JASCXX010000055.1"/>
</dbReference>
<dbReference type="Pfam" id="PF01512">
    <property type="entry name" value="Complex1_51K"/>
    <property type="match status" value="1"/>
</dbReference>
<dbReference type="SUPFAM" id="SSF51971">
    <property type="entry name" value="Nucleotide-binding domain"/>
    <property type="match status" value="1"/>
</dbReference>
<dbReference type="InterPro" id="IPR036188">
    <property type="entry name" value="FAD/NAD-bd_sf"/>
</dbReference>
<dbReference type="Gene3D" id="3.10.20.600">
    <property type="match status" value="1"/>
</dbReference>
<sequence>MNMLTCFDDFKALHDRLRAQADPNATTIVIPAGTCGIASGAAELIREAQRAILANDLAGRVALRVTGCHGFCQMEPSILVEPKRTFYPKVHPDDVERIVRAAALDEVIESLLPPGPMGGPRVATQDQIDFFARQARGVLSGNEKVDPTRIEDYIAQGGYSALVQALSRSDAGWVIEQIKISGLRGRGGAGFPTGKKWELARNARAADARKFVVCNADEGDPGAYMDRSLLEGNPHAIIEGLTIAAIAIGATHGVIYVRSEYPLAIKHAQIALRQARDMGLLGEDILGSGTRFDIDIVQGAGAFVCGEETALIRSIEGRMGEPRQRPPYPIARGIFGAPTCINNVETLANVPFIIRHGADAFAGIGVEGNTGTKIFSLVGKIRNTGLVEVPLGMPLKEVVHEIGGGPAGKTRIKAVQTGGPSGGCIPASLFDLPISYDSLTKVGSIMGSGGMIVMDENTCMVDVARYFMNFLKDESCGKCFTCRKGTQRMYEILEDITLGRGTPEHIDLLEELALVVKDTTMCGLGQSASNPVLSTLRYFRDEYRRHVEDKRCDAYVCKNLVGAPCQAACPVDTEPWRYVALIEKGQYDEAYRIIRQANPFPAVSARVCDRKCESRCSLGVGGGESIAIRALKRFVTDRVDPAVYRPEVRSTNGQAKKVAVVGAGPAGLAAAHGLSLLGHKATVLEAEQESGGMLACSLPAYRLPREIVRAEVATLMNENITVRHGVVFGQDVTLEGLSAEGFRAVFLAIGAHESWRLDLKGEDLAGVYPSMQFLKAFNLRGEELASGHVGIIGGGNSAVDAARVALRQKDVTSVTLLYRRTRGEMPAYEEEVEAALEEGVTIETLVSPVKIRVRQEEIETALREGVELETLVSPIRICSREGRLVGIECIRNRLGDLDASGRRRPVPVPGTEFTLQFDTLIVAIGERPQSAALAAMGLVTDKSGRVKVDPKTLATSVEGVFAGGDLVTGPNTVIDAIAAGKKVADVIDRYLRGEPMEEPAEAKLPTVLLEPADVAEEDLENTTRAAPPVLPVEKRKKNFHEIEKPLSAEQARAEARRCLRCDLAFTQEQQPVCGQSAAVGEEHA</sequence>
<dbReference type="FunFam" id="3.40.50.11540:FF:000001">
    <property type="entry name" value="NADH dehydrogenase [ubiquinone] flavoprotein 1, mitochondrial"/>
    <property type="match status" value="1"/>
</dbReference>
<accession>A0AAW6U1C1</accession>
<dbReference type="Gene3D" id="6.10.250.1450">
    <property type="match status" value="1"/>
</dbReference>
<dbReference type="Gene3D" id="3.40.50.11540">
    <property type="entry name" value="NADH-ubiquinone oxidoreductase 51kDa subunit"/>
    <property type="match status" value="1"/>
</dbReference>
<dbReference type="InterPro" id="IPR019575">
    <property type="entry name" value="Nuop51_4Fe4S-bd"/>
</dbReference>
<dbReference type="Pfam" id="PF07992">
    <property type="entry name" value="Pyr_redox_2"/>
    <property type="match status" value="1"/>
</dbReference>
<gene>
    <name evidence="7" type="ORF">QJ522_22205</name>
</gene>
<dbReference type="PANTHER" id="PTHR43578">
    <property type="entry name" value="NADH-QUINONE OXIDOREDUCTASE SUBUNIT F"/>
    <property type="match status" value="1"/>
</dbReference>
<proteinExistence type="inferred from homology"/>
<dbReference type="PANTHER" id="PTHR43578:SF3">
    <property type="entry name" value="NADH-QUINONE OXIDOREDUCTASE SUBUNIT F"/>
    <property type="match status" value="1"/>
</dbReference>
<dbReference type="Proteomes" id="UP001431776">
    <property type="component" value="Unassembled WGS sequence"/>
</dbReference>
<reference evidence="7" key="1">
    <citation type="submission" date="2023-05" db="EMBL/GenBank/DDBJ databases">
        <title>Anaerotaeda fermentans gen. nov., sp. nov., a novel anaerobic planctomycete of the new family within the order Sedimentisphaerales isolated from Taman Peninsula, Russia.</title>
        <authorList>
            <person name="Khomyakova M.A."/>
            <person name="Merkel A.Y."/>
            <person name="Slobodkin A.I."/>
        </authorList>
    </citation>
    <scope>NUCLEOTIDE SEQUENCE</scope>
    <source>
        <strain evidence="7">M17dextr</strain>
    </source>
</reference>
<dbReference type="Gene3D" id="1.20.1440.230">
    <property type="entry name" value="NADH-ubiquinone oxidoreductase 51kDa subunit, iron-sulphur binding domain"/>
    <property type="match status" value="1"/>
</dbReference>
<dbReference type="GO" id="GO:0016491">
    <property type="term" value="F:oxidoreductase activity"/>
    <property type="evidence" value="ECO:0007669"/>
    <property type="project" value="InterPro"/>
</dbReference>
<dbReference type="Gene3D" id="3.40.50.720">
    <property type="entry name" value="NAD(P)-binding Rossmann-like Domain"/>
    <property type="match status" value="1"/>
</dbReference>
<dbReference type="EMBL" id="JASCXX010000055">
    <property type="protein sequence ID" value="MDI6451791.1"/>
    <property type="molecule type" value="Genomic_DNA"/>
</dbReference>
<feature type="domain" description="NADH-ubiquinone oxidoreductase 51kDa subunit iron-sulphur binding" evidence="6">
    <location>
        <begin position="461"/>
        <end position="506"/>
    </location>
</feature>
<evidence type="ECO:0000256" key="4">
    <source>
        <dbReference type="ARBA" id="ARBA00023004"/>
    </source>
</evidence>
<dbReference type="Pfam" id="PF14691">
    <property type="entry name" value="Fer4_20"/>
    <property type="match status" value="1"/>
</dbReference>
<protein>
    <submittedName>
        <fullName evidence="7">NADH-ubiquinone oxidoreductase-F iron-sulfur binding region domain-containing protein</fullName>
    </submittedName>
</protein>
<dbReference type="GO" id="GO:0046872">
    <property type="term" value="F:metal ion binding"/>
    <property type="evidence" value="ECO:0007669"/>
    <property type="project" value="UniProtKB-KW"/>
</dbReference>
<dbReference type="SUPFAM" id="SSF140490">
    <property type="entry name" value="Nqo1C-terminal domain-like"/>
    <property type="match status" value="1"/>
</dbReference>
<dbReference type="InterPro" id="IPR011538">
    <property type="entry name" value="Nuo51_FMN-bd"/>
</dbReference>
<dbReference type="CDD" id="cd02980">
    <property type="entry name" value="TRX_Fd_family"/>
    <property type="match status" value="1"/>
</dbReference>
<dbReference type="InterPro" id="IPR036249">
    <property type="entry name" value="Thioredoxin-like_sf"/>
</dbReference>
<keyword evidence="8" id="KW-1185">Reference proteome</keyword>
<dbReference type="SUPFAM" id="SSF142019">
    <property type="entry name" value="Nqo1 FMN-binding domain-like"/>
    <property type="match status" value="1"/>
</dbReference>
<dbReference type="SMART" id="SM00928">
    <property type="entry name" value="NADH_4Fe-4S"/>
    <property type="match status" value="1"/>
</dbReference>
<dbReference type="SUPFAM" id="SSF142984">
    <property type="entry name" value="Nqo1 middle domain-like"/>
    <property type="match status" value="1"/>
</dbReference>
<evidence type="ECO:0000256" key="1">
    <source>
        <dbReference type="ARBA" id="ARBA00007523"/>
    </source>
</evidence>
<keyword evidence="2" id="KW-0004">4Fe-4S</keyword>
<dbReference type="SUPFAM" id="SSF51905">
    <property type="entry name" value="FAD/NAD(P)-binding domain"/>
    <property type="match status" value="1"/>
</dbReference>
<organism evidence="7 8">
    <name type="scientific">Anaerobaca lacustris</name>
    <dbReference type="NCBI Taxonomy" id="3044600"/>
    <lineage>
        <taxon>Bacteria</taxon>
        <taxon>Pseudomonadati</taxon>
        <taxon>Planctomycetota</taxon>
        <taxon>Phycisphaerae</taxon>
        <taxon>Sedimentisphaerales</taxon>
        <taxon>Anaerobacaceae</taxon>
        <taxon>Anaerobaca</taxon>
    </lineage>
</organism>
<keyword evidence="3" id="KW-0479">Metal-binding</keyword>
<dbReference type="InterPro" id="IPR028261">
    <property type="entry name" value="DPD_II"/>
</dbReference>